<evidence type="ECO:0000313" key="2">
    <source>
        <dbReference type="Proteomes" id="UP000233482"/>
    </source>
</evidence>
<accession>A0A855GFS9</accession>
<protein>
    <submittedName>
        <fullName evidence="1">Uncharacterized protein</fullName>
    </submittedName>
</protein>
<proteinExistence type="predicted"/>
<dbReference type="Proteomes" id="UP000233482">
    <property type="component" value="Unassembled WGS sequence"/>
</dbReference>
<comment type="caution">
    <text evidence="1">The sequence shown here is derived from an EMBL/GenBank/DDBJ whole genome shotgun (WGS) entry which is preliminary data.</text>
</comment>
<sequence length="74" mass="8754">MTCTNDPSKDLEQVLRMYEHTKNERDILQNIVSETIHYLVKQVVLYESEGCDREVKVLNDVINNMKDIEKENKI</sequence>
<evidence type="ECO:0000313" key="1">
    <source>
        <dbReference type="EMBL" id="PKE26151.1"/>
    </source>
</evidence>
<reference evidence="1 2" key="1">
    <citation type="submission" date="2017-12" db="EMBL/GenBank/DDBJ databases">
        <title>Genomics of Macrococcus caseolyticus.</title>
        <authorList>
            <person name="MacFadyen A.C."/>
            <person name="Paterson G.K."/>
        </authorList>
    </citation>
    <scope>NUCLEOTIDE SEQUENCE [LARGE SCALE GENOMIC DNA]</scope>
    <source>
        <strain evidence="1 2">5788_EF188</strain>
    </source>
</reference>
<name>A0A855GFS9_9STAP</name>
<organism evidence="1 2">
    <name type="scientific">Macrococcoides caseolyticum</name>
    <dbReference type="NCBI Taxonomy" id="69966"/>
    <lineage>
        <taxon>Bacteria</taxon>
        <taxon>Bacillati</taxon>
        <taxon>Bacillota</taxon>
        <taxon>Bacilli</taxon>
        <taxon>Bacillales</taxon>
        <taxon>Staphylococcaceae</taxon>
        <taxon>Macrococcoides</taxon>
    </lineage>
</organism>
<gene>
    <name evidence="1" type="ORF">CW686_06485</name>
</gene>
<dbReference type="EMBL" id="PIXC01000012">
    <property type="protein sequence ID" value="PKE26151.1"/>
    <property type="molecule type" value="Genomic_DNA"/>
</dbReference>
<dbReference type="RefSeq" id="WP_101144223.1">
    <property type="nucleotide sequence ID" value="NZ_PIWO01000012.1"/>
</dbReference>
<dbReference type="AlphaFoldDB" id="A0A855GFS9"/>